<feature type="region of interest" description="Disordered" evidence="1">
    <location>
        <begin position="123"/>
        <end position="145"/>
    </location>
</feature>
<dbReference type="EMBL" id="OZ019900">
    <property type="protein sequence ID" value="CAK9234858.1"/>
    <property type="molecule type" value="Genomic_DNA"/>
</dbReference>
<feature type="compositionally biased region" description="Low complexity" evidence="1">
    <location>
        <begin position="32"/>
        <end position="45"/>
    </location>
</feature>
<feature type="region of interest" description="Disordered" evidence="1">
    <location>
        <begin position="1"/>
        <end position="73"/>
    </location>
</feature>
<keyword evidence="4" id="KW-1185">Reference proteome</keyword>
<dbReference type="InterPro" id="IPR038870">
    <property type="entry name" value="UBAP1"/>
</dbReference>
<dbReference type="SUPFAM" id="SSF46934">
    <property type="entry name" value="UBA-like"/>
    <property type="match status" value="1"/>
</dbReference>
<dbReference type="PANTHER" id="PTHR15960:SF5">
    <property type="entry name" value="LD44032P"/>
    <property type="match status" value="1"/>
</dbReference>
<reference evidence="3" key="1">
    <citation type="submission" date="2024-02" db="EMBL/GenBank/DDBJ databases">
        <authorList>
            <consortium name="ELIXIR-Norway"/>
            <consortium name="Elixir Norway"/>
        </authorList>
    </citation>
    <scope>NUCLEOTIDE SEQUENCE</scope>
</reference>
<evidence type="ECO:0000313" key="4">
    <source>
        <dbReference type="Proteomes" id="UP001497512"/>
    </source>
</evidence>
<proteinExistence type="predicted"/>
<gene>
    <name evidence="3" type="ORF">CSSPTR1EN2_LOCUS22427</name>
</gene>
<accession>A0ABP0V578</accession>
<feature type="compositionally biased region" description="Pro residues" evidence="1">
    <location>
        <begin position="55"/>
        <end position="67"/>
    </location>
</feature>
<dbReference type="Proteomes" id="UP001497512">
    <property type="component" value="Chromosome 8"/>
</dbReference>
<feature type="domain" description="UBA" evidence="2">
    <location>
        <begin position="171"/>
        <end position="217"/>
    </location>
</feature>
<sequence>MEQEYRKGGQTTRTQSSSGGGYDARPLYRMMTTSSQVNTDSSSSSFYPRIAQPVGGPPVNRPPPPPIAASNSFSSGTGIKVTIKPIYRVAPPVQLLPQGGEVPRSLFQFDFDLERRILAEAESQGQSFSRKPVDHSRQSNGGSVEDPTVAKYVSMGLNKEAVVMAIRTFGDIQNKVVDFCPTYSRLWEMGFQSDAVAAALATCDNDFERALAYLVSM</sequence>
<dbReference type="InterPro" id="IPR015940">
    <property type="entry name" value="UBA"/>
</dbReference>
<dbReference type="Gene3D" id="1.20.120.1920">
    <property type="entry name" value="UBAP1 SOUBA domain"/>
    <property type="match status" value="1"/>
</dbReference>
<dbReference type="InterPro" id="IPR009060">
    <property type="entry name" value="UBA-like_sf"/>
</dbReference>
<dbReference type="CDD" id="cd14316">
    <property type="entry name" value="UBA2_UBAP1_like"/>
    <property type="match status" value="1"/>
</dbReference>
<evidence type="ECO:0000256" key="1">
    <source>
        <dbReference type="SAM" id="MobiDB-lite"/>
    </source>
</evidence>
<organism evidence="3 4">
    <name type="scientific">Sphagnum troendelagicum</name>
    <dbReference type="NCBI Taxonomy" id="128251"/>
    <lineage>
        <taxon>Eukaryota</taxon>
        <taxon>Viridiplantae</taxon>
        <taxon>Streptophyta</taxon>
        <taxon>Embryophyta</taxon>
        <taxon>Bryophyta</taxon>
        <taxon>Sphagnophytina</taxon>
        <taxon>Sphagnopsida</taxon>
        <taxon>Sphagnales</taxon>
        <taxon>Sphagnaceae</taxon>
        <taxon>Sphagnum</taxon>
    </lineage>
</organism>
<evidence type="ECO:0000259" key="2">
    <source>
        <dbReference type="PROSITE" id="PS50030"/>
    </source>
</evidence>
<dbReference type="PROSITE" id="PS50030">
    <property type="entry name" value="UBA"/>
    <property type="match status" value="1"/>
</dbReference>
<evidence type="ECO:0000313" key="3">
    <source>
        <dbReference type="EMBL" id="CAK9234858.1"/>
    </source>
</evidence>
<name>A0ABP0V578_9BRYO</name>
<dbReference type="PANTHER" id="PTHR15960">
    <property type="entry name" value="LD44032P"/>
    <property type="match status" value="1"/>
</dbReference>
<dbReference type="InterPro" id="IPR042575">
    <property type="entry name" value="UBAP1_C"/>
</dbReference>
<protein>
    <recommendedName>
        <fullName evidence="2">UBA domain-containing protein</fullName>
    </recommendedName>
</protein>
<dbReference type="Pfam" id="PF00627">
    <property type="entry name" value="UBA"/>
    <property type="match status" value="1"/>
</dbReference>